<comment type="function">
    <text evidence="5">Catalyzes the methylation of C-1 in cobalt-precorrin-5B to form cobalt-precorrin-6A.</text>
</comment>
<sequence length="372" mass="38537">MTDKKTTDAAPRRPEGALRRGWTTGCCATAATKAAFSALLSGNWADSVTITLPKGEKPAFPLAEPCLEGDFAEVGIIKDAGDDPDVTHGAHIRARIRRLPPGSGTVFKAGEGVGVVTKPGLPIPPGEPAINPAPRAMIEAVLQDVAAAHGTHPDAEVTISVIGGAEIARATWNPRLGIVGGISILGTTGIVHPFSCAAWIASIHRGIDVIRAAGQTHAAACTGSTTESAVAARHDLPDFAFIDMGDFAGGVLKYLRHHPIERLTLAGGFAKMAKLAEGHLDLHSGRSQVDLGRLAERAVALGGDAALATAIRAGNTAMEALALCTEAGIPIGHDIAASAQDVALTESDHRIAIELLVYDRKGHLVGERPFKK</sequence>
<accession>A0ABU5DYM3</accession>
<keyword evidence="7" id="KW-1185">Reference proteome</keyword>
<protein>
    <recommendedName>
        <fullName evidence="5">Cobalt-precorrin-5B C(1)-methyltransferase</fullName>
        <ecNumber evidence="5">2.1.1.195</ecNumber>
    </recommendedName>
    <alternativeName>
        <fullName evidence="5">Cobalt-precorrin-6A synthase</fullName>
    </alternativeName>
</protein>
<dbReference type="RefSeq" id="WP_320500864.1">
    <property type="nucleotide sequence ID" value="NZ_JAXCLX010000001.1"/>
</dbReference>
<dbReference type="PIRSF" id="PIRSF026782">
    <property type="entry name" value="CbiD"/>
    <property type="match status" value="1"/>
</dbReference>
<name>A0ABU5DYM3_9PROT</name>
<evidence type="ECO:0000256" key="4">
    <source>
        <dbReference type="ARBA" id="ARBA00022691"/>
    </source>
</evidence>
<keyword evidence="3 5" id="KW-0808">Transferase</keyword>
<keyword evidence="2 5" id="KW-0489">Methyltransferase</keyword>
<reference evidence="6 7" key="1">
    <citation type="journal article" date="2013" name="Antonie Van Leeuwenhoek">
        <title>Dongia rigui sp. nov., isolated from freshwater of a large wetland in Korea.</title>
        <authorList>
            <person name="Baik K.S."/>
            <person name="Hwang Y.M."/>
            <person name="Choi J.S."/>
            <person name="Kwon J."/>
            <person name="Seong C.N."/>
        </authorList>
    </citation>
    <scope>NUCLEOTIDE SEQUENCE [LARGE SCALE GENOMIC DNA]</scope>
    <source>
        <strain evidence="6 7">04SU4-P</strain>
    </source>
</reference>
<comment type="pathway">
    <text evidence="5">Cofactor biosynthesis; adenosylcobalamin biosynthesis; cob(II)yrinate a,c-diamide from sirohydrochlorin (anaerobic route): step 6/10.</text>
</comment>
<evidence type="ECO:0000256" key="3">
    <source>
        <dbReference type="ARBA" id="ARBA00022679"/>
    </source>
</evidence>
<dbReference type="InterPro" id="IPR036074">
    <property type="entry name" value="CbiD_sf"/>
</dbReference>
<dbReference type="Proteomes" id="UP001271769">
    <property type="component" value="Unassembled WGS sequence"/>
</dbReference>
<organism evidence="6 7">
    <name type="scientific">Dongia rigui</name>
    <dbReference type="NCBI Taxonomy" id="940149"/>
    <lineage>
        <taxon>Bacteria</taxon>
        <taxon>Pseudomonadati</taxon>
        <taxon>Pseudomonadota</taxon>
        <taxon>Alphaproteobacteria</taxon>
        <taxon>Rhodospirillales</taxon>
        <taxon>Dongiaceae</taxon>
        <taxon>Dongia</taxon>
    </lineage>
</organism>
<dbReference type="InterPro" id="IPR002748">
    <property type="entry name" value="CbiD"/>
</dbReference>
<evidence type="ECO:0000256" key="1">
    <source>
        <dbReference type="ARBA" id="ARBA00022573"/>
    </source>
</evidence>
<dbReference type="GO" id="GO:0008168">
    <property type="term" value="F:methyltransferase activity"/>
    <property type="evidence" value="ECO:0007669"/>
    <property type="project" value="UniProtKB-KW"/>
</dbReference>
<dbReference type="HAMAP" id="MF_00787">
    <property type="entry name" value="CbiD"/>
    <property type="match status" value="1"/>
</dbReference>
<dbReference type="EC" id="2.1.1.195" evidence="5"/>
<dbReference type="PANTHER" id="PTHR35863:SF1">
    <property type="entry name" value="COBALT-PRECORRIN-5B C(1)-METHYLTRANSFERASE"/>
    <property type="match status" value="1"/>
</dbReference>
<dbReference type="NCBIfam" id="NF000849">
    <property type="entry name" value="PRK00075.1-1"/>
    <property type="match status" value="1"/>
</dbReference>
<evidence type="ECO:0000256" key="2">
    <source>
        <dbReference type="ARBA" id="ARBA00022603"/>
    </source>
</evidence>
<comment type="caution">
    <text evidence="6">The sequence shown here is derived from an EMBL/GenBank/DDBJ whole genome shotgun (WGS) entry which is preliminary data.</text>
</comment>
<evidence type="ECO:0000313" key="6">
    <source>
        <dbReference type="EMBL" id="MDY0872436.1"/>
    </source>
</evidence>
<evidence type="ECO:0000256" key="5">
    <source>
        <dbReference type="HAMAP-Rule" id="MF_00787"/>
    </source>
</evidence>
<dbReference type="EMBL" id="JAXCLX010000001">
    <property type="protein sequence ID" value="MDY0872436.1"/>
    <property type="molecule type" value="Genomic_DNA"/>
</dbReference>
<dbReference type="NCBIfam" id="TIGR00312">
    <property type="entry name" value="cbiD"/>
    <property type="match status" value="1"/>
</dbReference>
<dbReference type="PANTHER" id="PTHR35863">
    <property type="entry name" value="COBALT-PRECORRIN-5B C(1)-METHYLTRANSFERASE"/>
    <property type="match status" value="1"/>
</dbReference>
<dbReference type="SUPFAM" id="SSF111342">
    <property type="entry name" value="CbiD-like"/>
    <property type="match status" value="1"/>
</dbReference>
<proteinExistence type="inferred from homology"/>
<dbReference type="GO" id="GO:0032259">
    <property type="term" value="P:methylation"/>
    <property type="evidence" value="ECO:0007669"/>
    <property type="project" value="UniProtKB-KW"/>
</dbReference>
<comment type="catalytic activity">
    <reaction evidence="5">
        <text>Co-precorrin-5B + S-adenosyl-L-methionine = Co-precorrin-6A + S-adenosyl-L-homocysteine</text>
        <dbReference type="Rhea" id="RHEA:26285"/>
        <dbReference type="ChEBI" id="CHEBI:57856"/>
        <dbReference type="ChEBI" id="CHEBI:59789"/>
        <dbReference type="ChEBI" id="CHEBI:60063"/>
        <dbReference type="ChEBI" id="CHEBI:60064"/>
        <dbReference type="EC" id="2.1.1.195"/>
    </reaction>
</comment>
<comment type="similarity">
    <text evidence="5">Belongs to the CbiD family.</text>
</comment>
<keyword evidence="4 5" id="KW-0949">S-adenosyl-L-methionine</keyword>
<keyword evidence="1 5" id="KW-0169">Cobalamin biosynthesis</keyword>
<evidence type="ECO:0000313" key="7">
    <source>
        <dbReference type="Proteomes" id="UP001271769"/>
    </source>
</evidence>
<dbReference type="Pfam" id="PF01888">
    <property type="entry name" value="CbiD"/>
    <property type="match status" value="1"/>
</dbReference>
<gene>
    <name evidence="5" type="primary">cbiD</name>
    <name evidence="6" type="ORF">SMD31_10900</name>
</gene>
<dbReference type="Gene3D" id="3.30.2110.10">
    <property type="entry name" value="CbiD-like"/>
    <property type="match status" value="1"/>
</dbReference>